<evidence type="ECO:0000256" key="1">
    <source>
        <dbReference type="ARBA" id="ARBA00022692"/>
    </source>
</evidence>
<feature type="transmembrane region" description="Helical" evidence="4">
    <location>
        <begin position="217"/>
        <end position="237"/>
    </location>
</feature>
<dbReference type="InterPro" id="IPR011701">
    <property type="entry name" value="MFS"/>
</dbReference>
<keyword evidence="1 4" id="KW-0812">Transmembrane</keyword>
<evidence type="ECO:0000256" key="2">
    <source>
        <dbReference type="ARBA" id="ARBA00022989"/>
    </source>
</evidence>
<dbReference type="PROSITE" id="PS50850">
    <property type="entry name" value="MFS"/>
    <property type="match status" value="1"/>
</dbReference>
<evidence type="ECO:0000313" key="6">
    <source>
        <dbReference type="EMBL" id="TCK59336.1"/>
    </source>
</evidence>
<feature type="transmembrane region" description="Helical" evidence="4">
    <location>
        <begin position="134"/>
        <end position="153"/>
    </location>
</feature>
<feature type="transmembrane region" description="Helical" evidence="4">
    <location>
        <begin position="40"/>
        <end position="65"/>
    </location>
</feature>
<dbReference type="PANTHER" id="PTHR42910">
    <property type="entry name" value="TRANSPORTER SCO4007-RELATED"/>
    <property type="match status" value="1"/>
</dbReference>
<dbReference type="InterPro" id="IPR036259">
    <property type="entry name" value="MFS_trans_sf"/>
</dbReference>
<feature type="transmembrane region" description="Helical" evidence="4">
    <location>
        <begin position="302"/>
        <end position="321"/>
    </location>
</feature>
<feature type="transmembrane region" description="Helical" evidence="4">
    <location>
        <begin position="101"/>
        <end position="122"/>
    </location>
</feature>
<evidence type="ECO:0000313" key="7">
    <source>
        <dbReference type="Proteomes" id="UP000294614"/>
    </source>
</evidence>
<dbReference type="AlphaFoldDB" id="A0A4R1K584"/>
<feature type="transmembrane region" description="Helical" evidence="4">
    <location>
        <begin position="279"/>
        <end position="296"/>
    </location>
</feature>
<keyword evidence="3 4" id="KW-0472">Membrane</keyword>
<dbReference type="OrthoDB" id="9815356at2"/>
<gene>
    <name evidence="6" type="ORF">C8D98_2269</name>
</gene>
<feature type="transmembrane region" description="Helical" evidence="4">
    <location>
        <begin position="7"/>
        <end position="28"/>
    </location>
</feature>
<organism evidence="6 7">
    <name type="scientific">Seleniivibrio woodruffii</name>
    <dbReference type="NCBI Taxonomy" id="1078050"/>
    <lineage>
        <taxon>Bacteria</taxon>
        <taxon>Pseudomonadati</taxon>
        <taxon>Deferribacterota</taxon>
        <taxon>Deferribacteres</taxon>
        <taxon>Deferribacterales</taxon>
        <taxon>Geovibrionaceae</taxon>
        <taxon>Seleniivibrio</taxon>
    </lineage>
</organism>
<dbReference type="SUPFAM" id="SSF103473">
    <property type="entry name" value="MFS general substrate transporter"/>
    <property type="match status" value="1"/>
</dbReference>
<dbReference type="PANTHER" id="PTHR42910:SF1">
    <property type="entry name" value="MAJOR FACILITATOR SUPERFAMILY (MFS) PROFILE DOMAIN-CONTAINING PROTEIN"/>
    <property type="match status" value="1"/>
</dbReference>
<feature type="transmembrane region" description="Helical" evidence="4">
    <location>
        <begin position="342"/>
        <end position="364"/>
    </location>
</feature>
<feature type="transmembrane region" description="Helical" evidence="4">
    <location>
        <begin position="370"/>
        <end position="388"/>
    </location>
</feature>
<evidence type="ECO:0000256" key="4">
    <source>
        <dbReference type="SAM" id="Phobius"/>
    </source>
</evidence>
<feature type="domain" description="Major facilitator superfamily (MFS) profile" evidence="5">
    <location>
        <begin position="11"/>
        <end position="392"/>
    </location>
</feature>
<dbReference type="EMBL" id="SMGG01000006">
    <property type="protein sequence ID" value="TCK59336.1"/>
    <property type="molecule type" value="Genomic_DNA"/>
</dbReference>
<dbReference type="GO" id="GO:0022857">
    <property type="term" value="F:transmembrane transporter activity"/>
    <property type="evidence" value="ECO:0007669"/>
    <property type="project" value="InterPro"/>
</dbReference>
<name>A0A4R1K584_9BACT</name>
<feature type="transmembrane region" description="Helical" evidence="4">
    <location>
        <begin position="77"/>
        <end position="95"/>
    </location>
</feature>
<dbReference type="Pfam" id="PF07690">
    <property type="entry name" value="MFS_1"/>
    <property type="match status" value="1"/>
</dbReference>
<protein>
    <submittedName>
        <fullName evidence="6">Putative MFS family arabinose efflux permease</fullName>
    </submittedName>
</protein>
<keyword evidence="7" id="KW-1185">Reference proteome</keyword>
<proteinExistence type="predicted"/>
<dbReference type="Proteomes" id="UP000294614">
    <property type="component" value="Unassembled WGS sequence"/>
</dbReference>
<accession>A0A4R1K584</accession>
<evidence type="ECO:0000259" key="5">
    <source>
        <dbReference type="PROSITE" id="PS50850"/>
    </source>
</evidence>
<dbReference type="RefSeq" id="WP_132874248.1">
    <property type="nucleotide sequence ID" value="NZ_SMGG01000006.1"/>
</dbReference>
<feature type="transmembrane region" description="Helical" evidence="4">
    <location>
        <begin position="249"/>
        <end position="267"/>
    </location>
</feature>
<dbReference type="CDD" id="cd17324">
    <property type="entry name" value="MFS_NepI_like"/>
    <property type="match status" value="1"/>
</dbReference>
<feature type="transmembrane region" description="Helical" evidence="4">
    <location>
        <begin position="159"/>
        <end position="181"/>
    </location>
</feature>
<dbReference type="InterPro" id="IPR020846">
    <property type="entry name" value="MFS_dom"/>
</dbReference>
<sequence length="397" mass="41791">MTANKHFSGSIVLLLAVSSGLIVANLYYAQPLVALISKDLGMAPAAAGLLVTMSQIGYGLGLLFIVPTGDMFESRRLIITITSVGILALLGAAFSSDASQFIAASFMIGIGSVAVQIIIPYAAHIAPQEIQGRVVGYVMSGLLLGVMLARPFASIVTELFSWHAIFIVSAISLTVLMAVLYKLMPKRMPQPNMSYGRLLASMGRMFIEIPALRRRSVYQGCLFASFSLFWTVVPMYFSGTAYNMSQAHIALFGLVGAAGVVAAPIAGRIADKGVTKFKSSAAILTAMAAIALPQMAGRSGTLELALLVVCAVMLDFGAIANQVMGQRVIFSLGAEFRSRLNGVYMATFFGGGAAGSAIGGYVYAAYGFSAALWTGLALPAIALVYLITEPKGLYSKK</sequence>
<evidence type="ECO:0000256" key="3">
    <source>
        <dbReference type="ARBA" id="ARBA00023136"/>
    </source>
</evidence>
<keyword evidence="2 4" id="KW-1133">Transmembrane helix</keyword>
<reference evidence="6 7" key="1">
    <citation type="submission" date="2019-03" db="EMBL/GenBank/DDBJ databases">
        <title>Genomic Encyclopedia of Type Strains, Phase IV (KMG-IV): sequencing the most valuable type-strain genomes for metagenomic binning, comparative biology and taxonomic classification.</title>
        <authorList>
            <person name="Goeker M."/>
        </authorList>
    </citation>
    <scope>NUCLEOTIDE SEQUENCE [LARGE SCALE GENOMIC DNA]</scope>
    <source>
        <strain evidence="6 7">DSM 24984</strain>
    </source>
</reference>
<dbReference type="Gene3D" id="1.20.1250.20">
    <property type="entry name" value="MFS general substrate transporter like domains"/>
    <property type="match status" value="1"/>
</dbReference>
<comment type="caution">
    <text evidence="6">The sequence shown here is derived from an EMBL/GenBank/DDBJ whole genome shotgun (WGS) entry which is preliminary data.</text>
</comment>